<dbReference type="InterPro" id="IPR036938">
    <property type="entry name" value="PAP2/HPO_sf"/>
</dbReference>
<feature type="transmembrane region" description="Helical" evidence="1">
    <location>
        <begin position="128"/>
        <end position="146"/>
    </location>
</feature>
<gene>
    <name evidence="3" type="ORF">SAMN02745885_00124</name>
</gene>
<keyword evidence="1" id="KW-0812">Transmembrane</keyword>
<dbReference type="EMBL" id="FUXM01000001">
    <property type="protein sequence ID" value="SJZ51966.1"/>
    <property type="molecule type" value="Genomic_DNA"/>
</dbReference>
<evidence type="ECO:0000259" key="2">
    <source>
        <dbReference type="SMART" id="SM00014"/>
    </source>
</evidence>
<evidence type="ECO:0000313" key="4">
    <source>
        <dbReference type="Proteomes" id="UP000189933"/>
    </source>
</evidence>
<keyword evidence="1" id="KW-1133">Transmembrane helix</keyword>
<proteinExistence type="predicted"/>
<feature type="domain" description="Phosphatidic acid phosphatase type 2/haloperoxidase" evidence="2">
    <location>
        <begin position="87"/>
        <end position="198"/>
    </location>
</feature>
<keyword evidence="1" id="KW-0472">Membrane</keyword>
<protein>
    <submittedName>
        <fullName evidence="3">Undecaprenyl-diphosphatase</fullName>
    </submittedName>
</protein>
<dbReference type="OrthoDB" id="9789113at2"/>
<feature type="transmembrane region" description="Helical" evidence="1">
    <location>
        <begin position="158"/>
        <end position="177"/>
    </location>
</feature>
<dbReference type="PANTHER" id="PTHR14969">
    <property type="entry name" value="SPHINGOSINE-1-PHOSPHATE PHOSPHOHYDROLASE"/>
    <property type="match status" value="1"/>
</dbReference>
<dbReference type="InterPro" id="IPR000326">
    <property type="entry name" value="PAP2/HPO"/>
</dbReference>
<feature type="transmembrane region" description="Helical" evidence="1">
    <location>
        <begin position="183"/>
        <end position="204"/>
    </location>
</feature>
<name>A0A1T4LB94_9FIRM</name>
<dbReference type="Pfam" id="PF01569">
    <property type="entry name" value="PAP2"/>
    <property type="match status" value="1"/>
</dbReference>
<dbReference type="RefSeq" id="WP_078664277.1">
    <property type="nucleotide sequence ID" value="NZ_FUXM01000001.1"/>
</dbReference>
<evidence type="ECO:0000256" key="1">
    <source>
        <dbReference type="SAM" id="Phobius"/>
    </source>
</evidence>
<reference evidence="4" key="1">
    <citation type="submission" date="2017-02" db="EMBL/GenBank/DDBJ databases">
        <authorList>
            <person name="Varghese N."/>
            <person name="Submissions S."/>
        </authorList>
    </citation>
    <scope>NUCLEOTIDE SEQUENCE [LARGE SCALE GENOMIC DNA]</scope>
    <source>
        <strain evidence="4">DSM 16521</strain>
    </source>
</reference>
<dbReference type="CDD" id="cd03392">
    <property type="entry name" value="PAP2_like_2"/>
    <property type="match status" value="1"/>
</dbReference>
<keyword evidence="4" id="KW-1185">Reference proteome</keyword>
<organism evidence="3 4">
    <name type="scientific">Carboxydocella sporoproducens DSM 16521</name>
    <dbReference type="NCBI Taxonomy" id="1121270"/>
    <lineage>
        <taxon>Bacteria</taxon>
        <taxon>Bacillati</taxon>
        <taxon>Bacillota</taxon>
        <taxon>Clostridia</taxon>
        <taxon>Eubacteriales</taxon>
        <taxon>Clostridiales Family XVI. Incertae Sedis</taxon>
        <taxon>Carboxydocella</taxon>
    </lineage>
</organism>
<dbReference type="Proteomes" id="UP000189933">
    <property type="component" value="Unassembled WGS sequence"/>
</dbReference>
<feature type="transmembrane region" description="Helical" evidence="1">
    <location>
        <begin position="56"/>
        <end position="77"/>
    </location>
</feature>
<accession>A0A1T4LB94</accession>
<dbReference type="AlphaFoldDB" id="A0A1T4LB94"/>
<dbReference type="SMART" id="SM00014">
    <property type="entry name" value="acidPPc"/>
    <property type="match status" value="1"/>
</dbReference>
<sequence>MKKKMVLIWALTGLGLFWFAKLAEDLIYHELYPFDSLVSGWIQGWRQPWLTELMRAITFMGSGKAVIPLSLLALWLLGHSQAGKRAAQLSGAVLIGGVALEESLKRLFHRPRPPRPWLTEASGFSFPSGHAMIGIIAYGLLAYWAWKLLPRPYNRMAAALAVFLFLCIGLSRVYLGVHYPSDVLAGFAAGVFWLGTWWLAVKNFNWLVDGQRKRSV</sequence>
<dbReference type="Gene3D" id="1.20.144.10">
    <property type="entry name" value="Phosphatidic acid phosphatase type 2/haloperoxidase"/>
    <property type="match status" value="2"/>
</dbReference>
<evidence type="ECO:0000313" key="3">
    <source>
        <dbReference type="EMBL" id="SJZ51966.1"/>
    </source>
</evidence>
<dbReference type="SUPFAM" id="SSF48317">
    <property type="entry name" value="Acid phosphatase/Vanadium-dependent haloperoxidase"/>
    <property type="match status" value="1"/>
</dbReference>
<dbReference type="PANTHER" id="PTHR14969:SF13">
    <property type="entry name" value="AT30094P"/>
    <property type="match status" value="1"/>
</dbReference>